<evidence type="ECO:0000256" key="1">
    <source>
        <dbReference type="SAM" id="Coils"/>
    </source>
</evidence>
<organism evidence="2">
    <name type="scientific">Tanacetum cinerariifolium</name>
    <name type="common">Dalmatian daisy</name>
    <name type="synonym">Chrysanthemum cinerariifolium</name>
    <dbReference type="NCBI Taxonomy" id="118510"/>
    <lineage>
        <taxon>Eukaryota</taxon>
        <taxon>Viridiplantae</taxon>
        <taxon>Streptophyta</taxon>
        <taxon>Embryophyta</taxon>
        <taxon>Tracheophyta</taxon>
        <taxon>Spermatophyta</taxon>
        <taxon>Magnoliopsida</taxon>
        <taxon>eudicotyledons</taxon>
        <taxon>Gunneridae</taxon>
        <taxon>Pentapetalae</taxon>
        <taxon>asterids</taxon>
        <taxon>campanulids</taxon>
        <taxon>Asterales</taxon>
        <taxon>Asteraceae</taxon>
        <taxon>Asteroideae</taxon>
        <taxon>Anthemideae</taxon>
        <taxon>Anthemidinae</taxon>
        <taxon>Tanacetum</taxon>
    </lineage>
</organism>
<feature type="coiled-coil region" evidence="1">
    <location>
        <begin position="230"/>
        <end position="257"/>
    </location>
</feature>
<evidence type="ECO:0000313" key="2">
    <source>
        <dbReference type="EMBL" id="GEU62083.1"/>
    </source>
</evidence>
<dbReference type="EMBL" id="BKCJ010004614">
    <property type="protein sequence ID" value="GEU62083.1"/>
    <property type="molecule type" value="Genomic_DNA"/>
</dbReference>
<proteinExistence type="predicted"/>
<comment type="caution">
    <text evidence="2">The sequence shown here is derived from an EMBL/GenBank/DDBJ whole genome shotgun (WGS) entry which is preliminary data.</text>
</comment>
<reference evidence="2" key="1">
    <citation type="journal article" date="2019" name="Sci. Rep.">
        <title>Draft genome of Tanacetum cinerariifolium, the natural source of mosquito coil.</title>
        <authorList>
            <person name="Yamashiro T."/>
            <person name="Shiraishi A."/>
            <person name="Satake H."/>
            <person name="Nakayama K."/>
        </authorList>
    </citation>
    <scope>NUCLEOTIDE SEQUENCE</scope>
</reference>
<accession>A0A6L2LJW2</accession>
<dbReference type="AlphaFoldDB" id="A0A6L2LJW2"/>
<protein>
    <submittedName>
        <fullName evidence="2">Uncharacterized protein</fullName>
    </submittedName>
</protein>
<gene>
    <name evidence="2" type="ORF">Tci_034061</name>
</gene>
<keyword evidence="1" id="KW-0175">Coiled coil</keyword>
<sequence>MESLNSNSQERELHQLQQMQHNVKESCMTSFQLLHSFLQVLSYNESKSKRVSERAFKTLFGQDNETFTSNVKKSVAERTCHKRQYDIRMNERQMQSKESKVVSSKALDASLVVNECSGIKSDEHITSSSSGTYITHVVDADIRPVNNQKPSVEVHLTAQHNILANEQQHTDQSEPSYDTYVGKGMKYDEILPIFQAKFDANMRFLFKSREEMEAKDQEVIKSINETPAQKAAKRRKLSEEAQEADDLRKRLEIVQDEDDDVFVEATPLAQKLHNTLKNFDREDLETLWRIVKDRFSTSKPTNFSDEYLLLTLKIMFEEPDGQDAIWRNQKSVHGLALVKR</sequence>
<name>A0A6L2LJW2_TANCI</name>